<evidence type="ECO:0000313" key="1">
    <source>
        <dbReference type="EMBL" id="KAF2814052.1"/>
    </source>
</evidence>
<sequence length="199" mass="21550">MCCQRYRTLPVARNNLIRQGHPVKPGPGPDNAAKRIAYSEWTPQTQRKCLMRGRAGEASNASMPRRHPGPESGFCGCGDNLIVLWPLGLQKAATCKCAQDRKSVFGWLKAKAAVAWSFEAVIHVRFGQLAAHPLGFLLDGVAHLPGLAIVGCRVMHLGPGKTGKPPRTASIVAWNLNRCADSSALDYARCGPWANQSEL</sequence>
<accession>A0A6A6YYQ4</accession>
<proteinExistence type="predicted"/>
<organism evidence="1">
    <name type="scientific">Mytilinidion resinicola</name>
    <dbReference type="NCBI Taxonomy" id="574789"/>
    <lineage>
        <taxon>Eukaryota</taxon>
        <taxon>Fungi</taxon>
        <taxon>Dikarya</taxon>
        <taxon>Ascomycota</taxon>
        <taxon>Pezizomycotina</taxon>
        <taxon>Dothideomycetes</taxon>
        <taxon>Pleosporomycetidae</taxon>
        <taxon>Mytilinidiales</taxon>
        <taxon>Mytilinidiaceae</taxon>
        <taxon>Mytilinidion</taxon>
    </lineage>
</organism>
<dbReference type="Proteomes" id="UP000504636">
    <property type="component" value="Unplaced"/>
</dbReference>
<gene>
    <name evidence="1 3" type="ORF">BDZ99DRAFT_473176</name>
</gene>
<dbReference type="EMBL" id="MU003695">
    <property type="protein sequence ID" value="KAF2814052.1"/>
    <property type="molecule type" value="Genomic_DNA"/>
</dbReference>
<reference evidence="3" key="2">
    <citation type="submission" date="2020-04" db="EMBL/GenBank/DDBJ databases">
        <authorList>
            <consortium name="NCBI Genome Project"/>
        </authorList>
    </citation>
    <scope>NUCLEOTIDE SEQUENCE</scope>
    <source>
        <strain evidence="3">CBS 304.34</strain>
    </source>
</reference>
<reference evidence="3" key="3">
    <citation type="submission" date="2025-04" db="UniProtKB">
        <authorList>
            <consortium name="RefSeq"/>
        </authorList>
    </citation>
    <scope>IDENTIFICATION</scope>
    <source>
        <strain evidence="3">CBS 304.34</strain>
    </source>
</reference>
<keyword evidence="2" id="KW-1185">Reference proteome</keyword>
<dbReference type="AlphaFoldDB" id="A0A6A6YYQ4"/>
<name>A0A6A6YYQ4_9PEZI</name>
<reference evidence="1 3" key="1">
    <citation type="journal article" date="2020" name="Stud. Mycol.">
        <title>101 Dothideomycetes genomes: a test case for predicting lifestyles and emergence of pathogens.</title>
        <authorList>
            <person name="Haridas S."/>
            <person name="Albert R."/>
            <person name="Binder M."/>
            <person name="Bloem J."/>
            <person name="Labutti K."/>
            <person name="Salamov A."/>
            <person name="Andreopoulos B."/>
            <person name="Baker S."/>
            <person name="Barry K."/>
            <person name="Bills G."/>
            <person name="Bluhm B."/>
            <person name="Cannon C."/>
            <person name="Castanera R."/>
            <person name="Culley D."/>
            <person name="Daum C."/>
            <person name="Ezra D."/>
            <person name="Gonzalez J."/>
            <person name="Henrissat B."/>
            <person name="Kuo A."/>
            <person name="Liang C."/>
            <person name="Lipzen A."/>
            <person name="Lutzoni F."/>
            <person name="Magnuson J."/>
            <person name="Mondo S."/>
            <person name="Nolan M."/>
            <person name="Ohm R."/>
            <person name="Pangilinan J."/>
            <person name="Park H.-J."/>
            <person name="Ramirez L."/>
            <person name="Alfaro M."/>
            <person name="Sun H."/>
            <person name="Tritt A."/>
            <person name="Yoshinaga Y."/>
            <person name="Zwiers L.-H."/>
            <person name="Turgeon B."/>
            <person name="Goodwin S."/>
            <person name="Spatafora J."/>
            <person name="Crous P."/>
            <person name="Grigoriev I."/>
        </authorList>
    </citation>
    <scope>NUCLEOTIDE SEQUENCE</scope>
    <source>
        <strain evidence="1 3">CBS 304.34</strain>
    </source>
</reference>
<evidence type="ECO:0000313" key="2">
    <source>
        <dbReference type="Proteomes" id="UP000504636"/>
    </source>
</evidence>
<dbReference type="RefSeq" id="XP_033581016.1">
    <property type="nucleotide sequence ID" value="XM_033721815.1"/>
</dbReference>
<protein>
    <submittedName>
        <fullName evidence="1 3">Uncharacterized protein</fullName>
    </submittedName>
</protein>
<dbReference type="GeneID" id="54462708"/>
<evidence type="ECO:0000313" key="3">
    <source>
        <dbReference type="RefSeq" id="XP_033581016.1"/>
    </source>
</evidence>